<proteinExistence type="predicted"/>
<accession>A0ABT8R1K1</accession>
<dbReference type="EMBL" id="JAUKPO010000002">
    <property type="protein sequence ID" value="MDO1445967.1"/>
    <property type="molecule type" value="Genomic_DNA"/>
</dbReference>
<reference evidence="1" key="1">
    <citation type="submission" date="2023-07" db="EMBL/GenBank/DDBJ databases">
        <title>The genome sequence of Rhodocytophaga aerolata KACC 12507.</title>
        <authorList>
            <person name="Zhang X."/>
        </authorList>
    </citation>
    <scope>NUCLEOTIDE SEQUENCE</scope>
    <source>
        <strain evidence="1">KACC 12507</strain>
    </source>
</reference>
<keyword evidence="2" id="KW-1185">Reference proteome</keyword>
<name>A0ABT8R1K1_9BACT</name>
<evidence type="ECO:0000313" key="2">
    <source>
        <dbReference type="Proteomes" id="UP001168528"/>
    </source>
</evidence>
<comment type="caution">
    <text evidence="1">The sequence shown here is derived from an EMBL/GenBank/DDBJ whole genome shotgun (WGS) entry which is preliminary data.</text>
</comment>
<evidence type="ECO:0008006" key="3">
    <source>
        <dbReference type="Google" id="ProtNLM"/>
    </source>
</evidence>
<dbReference type="RefSeq" id="WP_302036763.1">
    <property type="nucleotide sequence ID" value="NZ_JAUKPO010000002.1"/>
</dbReference>
<protein>
    <recommendedName>
        <fullName evidence="3">DUF1570 domain-containing protein</fullName>
    </recommendedName>
</protein>
<organism evidence="1 2">
    <name type="scientific">Rhodocytophaga aerolata</name>
    <dbReference type="NCBI Taxonomy" id="455078"/>
    <lineage>
        <taxon>Bacteria</taxon>
        <taxon>Pseudomonadati</taxon>
        <taxon>Bacteroidota</taxon>
        <taxon>Cytophagia</taxon>
        <taxon>Cytophagales</taxon>
        <taxon>Rhodocytophagaceae</taxon>
        <taxon>Rhodocytophaga</taxon>
    </lineage>
</organism>
<evidence type="ECO:0000313" key="1">
    <source>
        <dbReference type="EMBL" id="MDO1445967.1"/>
    </source>
</evidence>
<sequence>MFRNKFFRYSAFLLTTFLLIVAGGFLFSYPQVVRCYTIHFSGAFDAYPNNVYISKGTSAKQTKSLLLLLTQSRQRLASFWGNRQSEPTLIFCHTEELYRKYGSASGSPANYFGTPLGTFVVISPQGLNVDVLSHEMCHAELTHRVGWFTMSREVPQWFNEGIALMVDYRYPDKGVENTYKHYQQKWQQTSMQGQIQVSLKDLETVESFYRNDNFWVNLAYLRSGLEVSRWLEGAGKQGLLDLTQSLHEGTSFEEAWQKSTGK</sequence>
<gene>
    <name evidence="1" type="ORF">Q0590_06870</name>
</gene>
<dbReference type="Proteomes" id="UP001168528">
    <property type="component" value="Unassembled WGS sequence"/>
</dbReference>